<feature type="transmembrane region" description="Helical" evidence="8">
    <location>
        <begin position="159"/>
        <end position="180"/>
    </location>
</feature>
<feature type="transmembrane region" description="Helical" evidence="8">
    <location>
        <begin position="371"/>
        <end position="391"/>
    </location>
</feature>
<dbReference type="PANTHER" id="PTHR30330">
    <property type="entry name" value="AGSS FAMILY TRANSPORTER, SODIUM-ALANINE"/>
    <property type="match status" value="1"/>
</dbReference>
<dbReference type="PRINTS" id="PR00175">
    <property type="entry name" value="NAALASMPORT"/>
</dbReference>
<evidence type="ECO:0000256" key="3">
    <source>
        <dbReference type="ARBA" id="ARBA00022448"/>
    </source>
</evidence>
<comment type="caution">
    <text evidence="8">Lacks conserved residue(s) required for the propagation of feature annotation.</text>
</comment>
<feature type="transmembrane region" description="Helical" evidence="8">
    <location>
        <begin position="227"/>
        <end position="250"/>
    </location>
</feature>
<dbReference type="AlphaFoldDB" id="A0AAE3DJM7"/>
<evidence type="ECO:0000256" key="5">
    <source>
        <dbReference type="ARBA" id="ARBA00022692"/>
    </source>
</evidence>
<evidence type="ECO:0000313" key="10">
    <source>
        <dbReference type="Proteomes" id="UP001198962"/>
    </source>
</evidence>
<dbReference type="InterPro" id="IPR001463">
    <property type="entry name" value="Na/Ala_symport"/>
</dbReference>
<evidence type="ECO:0000256" key="1">
    <source>
        <dbReference type="ARBA" id="ARBA00004651"/>
    </source>
</evidence>
<dbReference type="PROSITE" id="PS00873">
    <property type="entry name" value="NA_ALANINE_SYMP"/>
    <property type="match status" value="1"/>
</dbReference>
<comment type="similarity">
    <text evidence="2 8">Belongs to the alanine or glycine:cation symporter (AGCS) (TC 2.A.25) family.</text>
</comment>
<comment type="subcellular location">
    <subcellularLocation>
        <location evidence="1 8">Cell membrane</location>
        <topology evidence="1 8">Multi-pass membrane protein</topology>
    </subcellularLocation>
</comment>
<evidence type="ECO:0000313" key="9">
    <source>
        <dbReference type="EMBL" id="MCC2164267.1"/>
    </source>
</evidence>
<evidence type="ECO:0000256" key="2">
    <source>
        <dbReference type="ARBA" id="ARBA00009261"/>
    </source>
</evidence>
<dbReference type="Proteomes" id="UP001198962">
    <property type="component" value="Unassembled WGS sequence"/>
</dbReference>
<dbReference type="EMBL" id="JAJEPU010000010">
    <property type="protein sequence ID" value="MCC2164267.1"/>
    <property type="molecule type" value="Genomic_DNA"/>
</dbReference>
<keyword evidence="7 8" id="KW-0472">Membrane</keyword>
<comment type="caution">
    <text evidence="9">The sequence shown here is derived from an EMBL/GenBank/DDBJ whole genome shotgun (WGS) entry which is preliminary data.</text>
</comment>
<dbReference type="Gene3D" id="1.20.1740.10">
    <property type="entry name" value="Amino acid/polyamine transporter I"/>
    <property type="match status" value="1"/>
</dbReference>
<dbReference type="Pfam" id="PF01235">
    <property type="entry name" value="Na_Ala_symp"/>
    <property type="match status" value="1"/>
</dbReference>
<protein>
    <submittedName>
        <fullName evidence="9">Alanine:cation symporter family protein</fullName>
    </submittedName>
</protein>
<keyword evidence="6 8" id="KW-1133">Transmembrane helix</keyword>
<gene>
    <name evidence="9" type="ORF">LKD32_05085</name>
</gene>
<proteinExistence type="inferred from homology"/>
<organism evidence="9 10">
    <name type="scientific">Brotaphodocola catenula</name>
    <dbReference type="NCBI Taxonomy" id="2885361"/>
    <lineage>
        <taxon>Bacteria</taxon>
        <taxon>Bacillati</taxon>
        <taxon>Bacillota</taxon>
        <taxon>Clostridia</taxon>
        <taxon>Lachnospirales</taxon>
        <taxon>Lachnospiraceae</taxon>
        <taxon>Brotaphodocola</taxon>
    </lineage>
</organism>
<keyword evidence="3 8" id="KW-0813">Transport</keyword>
<dbReference type="GO" id="GO:0005886">
    <property type="term" value="C:plasma membrane"/>
    <property type="evidence" value="ECO:0007669"/>
    <property type="project" value="UniProtKB-SubCell"/>
</dbReference>
<dbReference type="PANTHER" id="PTHR30330:SF1">
    <property type="entry name" value="AMINO-ACID CARRIER PROTEIN ALST"/>
    <property type="match status" value="1"/>
</dbReference>
<feature type="transmembrane region" description="Helical" evidence="8">
    <location>
        <begin position="436"/>
        <end position="457"/>
    </location>
</feature>
<reference evidence="9" key="1">
    <citation type="submission" date="2021-10" db="EMBL/GenBank/DDBJ databases">
        <title>Anaerobic single-cell dispensing facilitates the cultivation of human gut bacteria.</title>
        <authorList>
            <person name="Afrizal A."/>
        </authorList>
    </citation>
    <scope>NUCLEOTIDE SEQUENCE</scope>
    <source>
        <strain evidence="9">CLA-AA-H274</strain>
    </source>
</reference>
<evidence type="ECO:0000256" key="8">
    <source>
        <dbReference type="RuleBase" id="RU363064"/>
    </source>
</evidence>
<accession>A0AAE3DJM7</accession>
<sequence>MQVIQELHLILWGPWTLVLFLSTGIWFFVRSGGFPIFRFGYWWNCTIGSILKMTGETEKSRDAIRIKEDGENQDQEQITVFQSACTALAATIGTGNIVGVATALTAGGAGALFWMWVCALLGMATAYAETSLGQKFRFRREDGTWICGPMIYMERGLKAPLLGIFYAGSACLASLGMGSMVQANSIQETLEYGFGVPPILGAGMISICCGLVIFGGAKRIARVSERLMPTIAGIYLLCSVLVIVQCLPVLPGVIGEIFRDAFSFRSVGGGIAGILFSKSVRYGMARGVFSNEAGLGSLAVLHGATEETTPEEQGMWAMFEVFFDTVVVCTLTAVVILCVQRQAGESAVGVGDGAVLASWCFGRKLGMAGEWMMSVAMIVFAFATIIAWYYMGEQNVEYLRMRLGGMWEGRSKNRERTTKNRKWEKQAQTTGNLYRILYLGSVCAGALCRLDLIWALADLCNALMAYPNLLSLWMLSGNVVFPGKRK</sequence>
<keyword evidence="8" id="KW-0769">Symport</keyword>
<dbReference type="NCBIfam" id="TIGR00835">
    <property type="entry name" value="agcS"/>
    <property type="match status" value="1"/>
</dbReference>
<keyword evidence="4 8" id="KW-1003">Cell membrane</keyword>
<dbReference type="RefSeq" id="WP_308450950.1">
    <property type="nucleotide sequence ID" value="NZ_JAJEPU010000010.1"/>
</dbReference>
<name>A0AAE3DJM7_9FIRM</name>
<feature type="transmembrane region" description="Helical" evidence="8">
    <location>
        <begin position="192"/>
        <end position="215"/>
    </location>
</feature>
<evidence type="ECO:0000256" key="4">
    <source>
        <dbReference type="ARBA" id="ARBA00022475"/>
    </source>
</evidence>
<dbReference type="GO" id="GO:0005283">
    <property type="term" value="F:amino acid:sodium symporter activity"/>
    <property type="evidence" value="ECO:0007669"/>
    <property type="project" value="InterPro"/>
</dbReference>
<keyword evidence="10" id="KW-1185">Reference proteome</keyword>
<keyword evidence="5 8" id="KW-0812">Transmembrane</keyword>
<feature type="transmembrane region" description="Helical" evidence="8">
    <location>
        <begin position="463"/>
        <end position="481"/>
    </location>
</feature>
<evidence type="ECO:0000256" key="6">
    <source>
        <dbReference type="ARBA" id="ARBA00022989"/>
    </source>
</evidence>
<feature type="transmembrane region" description="Helical" evidence="8">
    <location>
        <begin position="7"/>
        <end position="29"/>
    </location>
</feature>
<evidence type="ECO:0000256" key="7">
    <source>
        <dbReference type="ARBA" id="ARBA00023136"/>
    </source>
</evidence>